<gene>
    <name evidence="1" type="ORF">BO82DRAFT_351542</name>
</gene>
<dbReference type="AlphaFoldDB" id="A0A319CJS5"/>
<protein>
    <submittedName>
        <fullName evidence="1">Uncharacterized protein</fullName>
    </submittedName>
</protein>
<dbReference type="GeneID" id="37137195"/>
<evidence type="ECO:0000313" key="1">
    <source>
        <dbReference type="EMBL" id="PYH84730.1"/>
    </source>
</evidence>
<dbReference type="VEuPathDB" id="FungiDB:BO82DRAFT_351542"/>
<evidence type="ECO:0000313" key="2">
    <source>
        <dbReference type="Proteomes" id="UP000248340"/>
    </source>
</evidence>
<proteinExistence type="predicted"/>
<reference evidence="1 2" key="1">
    <citation type="submission" date="2016-12" db="EMBL/GenBank/DDBJ databases">
        <title>The genomes of Aspergillus section Nigri reveals drivers in fungal speciation.</title>
        <authorList>
            <consortium name="DOE Joint Genome Institute"/>
            <person name="Vesth T.C."/>
            <person name="Nybo J."/>
            <person name="Theobald S."/>
            <person name="Brandl J."/>
            <person name="Frisvad J.C."/>
            <person name="Nielsen K.F."/>
            <person name="Lyhne E.K."/>
            <person name="Kogle M.E."/>
            <person name="Kuo A."/>
            <person name="Riley R."/>
            <person name="Clum A."/>
            <person name="Nolan M."/>
            <person name="Lipzen A."/>
            <person name="Salamov A."/>
            <person name="Henrissat B."/>
            <person name="Wiebenga A."/>
            <person name="De Vries R.P."/>
            <person name="Grigoriev I.V."/>
            <person name="Mortensen U.H."/>
            <person name="Andersen M.R."/>
            <person name="Baker S.E."/>
        </authorList>
    </citation>
    <scope>NUCLEOTIDE SEQUENCE [LARGE SCALE GENOMIC DNA]</scope>
    <source>
        <strain evidence="1 2">CBS 121591</strain>
    </source>
</reference>
<sequence length="56" mass="6160">MVYWPQELSRATARSFNTHVYTPPSAARPSVADWWICCACGSENNPALSSGRCTVL</sequence>
<name>A0A319CJS5_9EURO</name>
<dbReference type="Proteomes" id="UP000248340">
    <property type="component" value="Unassembled WGS sequence"/>
</dbReference>
<accession>A0A319CJS5</accession>
<dbReference type="OrthoDB" id="10468558at2759"/>
<dbReference type="RefSeq" id="XP_025494930.1">
    <property type="nucleotide sequence ID" value="XM_025634454.1"/>
</dbReference>
<organism evidence="1 2">
    <name type="scientific">Aspergillus uvarum CBS 121591</name>
    <dbReference type="NCBI Taxonomy" id="1448315"/>
    <lineage>
        <taxon>Eukaryota</taxon>
        <taxon>Fungi</taxon>
        <taxon>Dikarya</taxon>
        <taxon>Ascomycota</taxon>
        <taxon>Pezizomycotina</taxon>
        <taxon>Eurotiomycetes</taxon>
        <taxon>Eurotiomycetidae</taxon>
        <taxon>Eurotiales</taxon>
        <taxon>Aspergillaceae</taxon>
        <taxon>Aspergillus</taxon>
        <taxon>Aspergillus subgen. Circumdati</taxon>
    </lineage>
</organism>
<dbReference type="EMBL" id="KZ821682">
    <property type="protein sequence ID" value="PYH84730.1"/>
    <property type="molecule type" value="Genomic_DNA"/>
</dbReference>
<keyword evidence="2" id="KW-1185">Reference proteome</keyword>